<proteinExistence type="predicted"/>
<feature type="coiled-coil region" evidence="1">
    <location>
        <begin position="483"/>
        <end position="570"/>
    </location>
</feature>
<feature type="region of interest" description="Disordered" evidence="2">
    <location>
        <begin position="164"/>
        <end position="186"/>
    </location>
</feature>
<keyword evidence="1" id="KW-0175">Coiled coil</keyword>
<feature type="coiled-coil region" evidence="1">
    <location>
        <begin position="229"/>
        <end position="376"/>
    </location>
</feature>
<evidence type="ECO:0000256" key="1">
    <source>
        <dbReference type="SAM" id="Coils"/>
    </source>
</evidence>
<accession>A0ABP1NGD0</accession>
<dbReference type="EMBL" id="CAXAJV020001290">
    <property type="protein sequence ID" value="CAL7940069.1"/>
    <property type="molecule type" value="Genomic_DNA"/>
</dbReference>
<dbReference type="Proteomes" id="UP001642520">
    <property type="component" value="Unassembled WGS sequence"/>
</dbReference>
<gene>
    <name evidence="3" type="ORF">XYLVIOL_LOCUS4289</name>
</gene>
<evidence type="ECO:0000313" key="4">
    <source>
        <dbReference type="Proteomes" id="UP001642520"/>
    </source>
</evidence>
<evidence type="ECO:0000313" key="3">
    <source>
        <dbReference type="EMBL" id="CAL7940069.1"/>
    </source>
</evidence>
<organism evidence="3 4">
    <name type="scientific">Xylocopa violacea</name>
    <name type="common">Violet carpenter bee</name>
    <name type="synonym">Apis violacea</name>
    <dbReference type="NCBI Taxonomy" id="135666"/>
    <lineage>
        <taxon>Eukaryota</taxon>
        <taxon>Metazoa</taxon>
        <taxon>Ecdysozoa</taxon>
        <taxon>Arthropoda</taxon>
        <taxon>Hexapoda</taxon>
        <taxon>Insecta</taxon>
        <taxon>Pterygota</taxon>
        <taxon>Neoptera</taxon>
        <taxon>Endopterygota</taxon>
        <taxon>Hymenoptera</taxon>
        <taxon>Apocrita</taxon>
        <taxon>Aculeata</taxon>
        <taxon>Apoidea</taxon>
        <taxon>Anthophila</taxon>
        <taxon>Apidae</taxon>
        <taxon>Xylocopa</taxon>
        <taxon>Xylocopa</taxon>
    </lineage>
</organism>
<protein>
    <submittedName>
        <fullName evidence="3">Uncharacterized protein</fullName>
    </submittedName>
</protein>
<keyword evidence="4" id="KW-1185">Reference proteome</keyword>
<name>A0ABP1NGD0_XYLVO</name>
<reference evidence="3 4" key="1">
    <citation type="submission" date="2024-08" db="EMBL/GenBank/DDBJ databases">
        <authorList>
            <person name="Will J Nash"/>
            <person name="Angela Man"/>
            <person name="Seanna McTaggart"/>
            <person name="Kendall Baker"/>
            <person name="Tom Barker"/>
            <person name="Leah Catchpole"/>
            <person name="Alex Durrant"/>
            <person name="Karim Gharbi"/>
            <person name="Naomi Irish"/>
            <person name="Gemy Kaithakottil"/>
            <person name="Debby Ku"/>
            <person name="Aaliyah Providence"/>
            <person name="Felix Shaw"/>
            <person name="David Swarbreck"/>
            <person name="Chris Watkins"/>
            <person name="Ann M. McCartney"/>
            <person name="Giulio Formenti"/>
            <person name="Alice Mouton"/>
            <person name="Noel Vella"/>
            <person name="Bjorn M von Reumont"/>
            <person name="Adriana Vella"/>
            <person name="Wilfried Haerty"/>
        </authorList>
    </citation>
    <scope>NUCLEOTIDE SEQUENCE [LARGE SCALE GENOMIC DNA]</scope>
</reference>
<comment type="caution">
    <text evidence="3">The sequence shown here is derived from an EMBL/GenBank/DDBJ whole genome shotgun (WGS) entry which is preliminary data.</text>
</comment>
<sequence length="625" mass="73155">MCSISARLDALNRQLVIISKLQKMEEEYGSYSHATCKKCNVYNNLDRCCHCVHRIISLKEQCNKLHCTDECLSYESKKKKVLCNAAMCKTRRKLHSYKNTQLTEAQTYLKNDAQVLTSTYVENDIISKESQDLEKESKSNQINLSSEFYKMNTKDKILDTYEEKSEQTMPTKDNDHTKLKVNSTSIDYTQYEAPKQRKSQTEINNNNKNDLENTVHNIEDICMKDRKLFDEIQKDLLNEKKLTKELEAKLKSLTCSINCLKEDNEQRAACLKGALETAEEQTKVAMDLMKRSKDQADLVKADRDVLLNEIARLKQQTTDVAHKNSALLKERDDLRNKLQSLSEDESKRCKEVEKEVNRMKHAVKEKEDALSKERAEFMNMILELTNVINIQKRRICEVTNICNNQQHTIQEKDKELSENNTELSEIKNVLQSSTFTIKEMETRIENLEQCLCEETKSCEYLKQELENLKENHLSELRIKETIIEEQNRTISKQKKLLNDTEKMVQQVASEFDQLKNELHKEKQKSESLKITLNETDSKLNKVYLTQCDKCKMLTAEIDNLQKEKQKAIAIAKFAYQKLHQSVKNYHRKLVCEKQQHKYMALIIERKQHEISCLKNQICQNNMRIV</sequence>
<feature type="compositionally biased region" description="Basic and acidic residues" evidence="2">
    <location>
        <begin position="164"/>
        <end position="178"/>
    </location>
</feature>
<evidence type="ECO:0000256" key="2">
    <source>
        <dbReference type="SAM" id="MobiDB-lite"/>
    </source>
</evidence>